<dbReference type="RefSeq" id="WP_148869747.1">
    <property type="nucleotide sequence ID" value="NZ_VNIA01000002.1"/>
</dbReference>
<dbReference type="AlphaFoldDB" id="A0A5S5DSU4"/>
<evidence type="ECO:0000313" key="4">
    <source>
        <dbReference type="Proteomes" id="UP000323136"/>
    </source>
</evidence>
<sequence length="253" mass="27333">MHRLKNKVVIITGGSSGIGSATAKLFLAEGAKVMLVGRTEATLKDTVKHLNSKDVAYTVADVSKANDTIKYRDATLAVFKKIDVFFNNAGIEGLVKPITEYPEEDFDKVISINLKGVWLGCKYIIPKMSNGGSVMITSSVAGLKGFKGMGAYVASKHAVIGIMRTAALEFADRKIRVNSIHPGPVNTSMMRSLEQQIDPNNPVEAKKGFESNIPFKRYAEADEVALLALFLASDSSNYITGTKQIIDGGMIIN</sequence>
<comment type="similarity">
    <text evidence="1">Belongs to the short-chain dehydrogenases/reductases (SDR) family.</text>
</comment>
<dbReference type="OrthoDB" id="9803333at2"/>
<accession>A0A5S5DSU4</accession>
<evidence type="ECO:0000256" key="2">
    <source>
        <dbReference type="ARBA" id="ARBA00023002"/>
    </source>
</evidence>
<dbReference type="GO" id="GO:0016491">
    <property type="term" value="F:oxidoreductase activity"/>
    <property type="evidence" value="ECO:0007669"/>
    <property type="project" value="UniProtKB-KW"/>
</dbReference>
<reference evidence="3 4" key="1">
    <citation type="submission" date="2019-07" db="EMBL/GenBank/DDBJ databases">
        <title>Genomic Encyclopedia of Type Strains, Phase IV (KMG-IV): sequencing the most valuable type-strain genomes for metagenomic binning, comparative biology and taxonomic classification.</title>
        <authorList>
            <person name="Goeker M."/>
        </authorList>
    </citation>
    <scope>NUCLEOTIDE SEQUENCE [LARGE SCALE GENOMIC DNA]</scope>
    <source>
        <strain evidence="3 4">DSM 18961</strain>
    </source>
</reference>
<dbReference type="PANTHER" id="PTHR24321:SF8">
    <property type="entry name" value="ESTRADIOL 17-BETA-DEHYDROGENASE 8-RELATED"/>
    <property type="match status" value="1"/>
</dbReference>
<dbReference type="Proteomes" id="UP000323136">
    <property type="component" value="Unassembled WGS sequence"/>
</dbReference>
<keyword evidence="4" id="KW-1185">Reference proteome</keyword>
<organism evidence="3 4">
    <name type="scientific">Tenacibaculum adriaticum</name>
    <dbReference type="NCBI Taxonomy" id="413713"/>
    <lineage>
        <taxon>Bacteria</taxon>
        <taxon>Pseudomonadati</taxon>
        <taxon>Bacteroidota</taxon>
        <taxon>Flavobacteriia</taxon>
        <taxon>Flavobacteriales</taxon>
        <taxon>Flavobacteriaceae</taxon>
        <taxon>Tenacibaculum</taxon>
    </lineage>
</organism>
<dbReference type="PRINTS" id="PR00081">
    <property type="entry name" value="GDHRDH"/>
</dbReference>
<dbReference type="PROSITE" id="PS00061">
    <property type="entry name" value="ADH_SHORT"/>
    <property type="match status" value="1"/>
</dbReference>
<keyword evidence="2" id="KW-0560">Oxidoreductase</keyword>
<dbReference type="InterPro" id="IPR002347">
    <property type="entry name" value="SDR_fam"/>
</dbReference>
<evidence type="ECO:0000313" key="3">
    <source>
        <dbReference type="EMBL" id="TYP98947.1"/>
    </source>
</evidence>
<dbReference type="CDD" id="cd05233">
    <property type="entry name" value="SDR_c"/>
    <property type="match status" value="1"/>
</dbReference>
<dbReference type="Pfam" id="PF13561">
    <property type="entry name" value="adh_short_C2"/>
    <property type="match status" value="1"/>
</dbReference>
<proteinExistence type="inferred from homology"/>
<comment type="caution">
    <text evidence="3">The sequence shown here is derived from an EMBL/GenBank/DDBJ whole genome shotgun (WGS) entry which is preliminary data.</text>
</comment>
<dbReference type="PRINTS" id="PR00080">
    <property type="entry name" value="SDRFAMILY"/>
</dbReference>
<protein>
    <submittedName>
        <fullName evidence="3">NAD(P)-dependent dehydrogenase (Short-subunit alcohol dehydrogenase family)</fullName>
    </submittedName>
</protein>
<dbReference type="FunFam" id="3.40.50.720:FF:000084">
    <property type="entry name" value="Short-chain dehydrogenase reductase"/>
    <property type="match status" value="1"/>
</dbReference>
<dbReference type="NCBIfam" id="NF005559">
    <property type="entry name" value="PRK07231.1"/>
    <property type="match status" value="1"/>
</dbReference>
<name>A0A5S5DSU4_9FLAO</name>
<dbReference type="InterPro" id="IPR020904">
    <property type="entry name" value="Sc_DH/Rdtase_CS"/>
</dbReference>
<dbReference type="SUPFAM" id="SSF51735">
    <property type="entry name" value="NAD(P)-binding Rossmann-fold domains"/>
    <property type="match status" value="1"/>
</dbReference>
<dbReference type="Gene3D" id="3.40.50.720">
    <property type="entry name" value="NAD(P)-binding Rossmann-like Domain"/>
    <property type="match status" value="1"/>
</dbReference>
<evidence type="ECO:0000256" key="1">
    <source>
        <dbReference type="ARBA" id="ARBA00006484"/>
    </source>
</evidence>
<dbReference type="InterPro" id="IPR036291">
    <property type="entry name" value="NAD(P)-bd_dom_sf"/>
</dbReference>
<dbReference type="PANTHER" id="PTHR24321">
    <property type="entry name" value="DEHYDROGENASES, SHORT CHAIN"/>
    <property type="match status" value="1"/>
</dbReference>
<dbReference type="EMBL" id="VNIA01000002">
    <property type="protein sequence ID" value="TYP98947.1"/>
    <property type="molecule type" value="Genomic_DNA"/>
</dbReference>
<gene>
    <name evidence="3" type="ORF">C7447_102265</name>
</gene>